<evidence type="ECO:0000313" key="2">
    <source>
        <dbReference type="EMBL" id="CCH61541.1"/>
    </source>
</evidence>
<proteinExistence type="predicted"/>
<dbReference type="GO" id="GO:0006513">
    <property type="term" value="P:protein monoubiquitination"/>
    <property type="evidence" value="ECO:0007669"/>
    <property type="project" value="TreeGrafter"/>
</dbReference>
<sequence>MNTDFKYAAEYLPRIGCISIVVEGLEDLCVQKLQFNDTTSILEVSNNSGTIYHIKLPYIADATMDISSIKYQKNGPNEYVLRLPINSIEKLKRVNLLEMDDELEGLWSKKQLLSLSDFNFCCIKCQNIIISKSNSFKINQMPSEYWMELMDYWHCHKPDDKSVAGQRYSVKYNGLQPNINELLVGGSFFLGQSNVFHNIKMDRNIIRCKTCNTLIGEKTTNDLAKIHKWKLQLLARSSPEFQLATTYPPEYSVNLSLINFMKSNSTRYTLLRCSKSGYDYNILVWLFGVGLNISFTNGIVLKNTLKIFYQKIIKDNEEFSEVQARLGGNVNIEELAVDATPFEEFIRNLEYNSQFLPANLQSMRDWQISYLSI</sequence>
<dbReference type="Pfam" id="PF09814">
    <property type="entry name" value="HECT_2"/>
    <property type="match status" value="1"/>
</dbReference>
<dbReference type="GO" id="GO:0031442">
    <property type="term" value="P:positive regulation of mRNA 3'-end processing"/>
    <property type="evidence" value="ECO:0007669"/>
    <property type="project" value="EnsemblFungi"/>
</dbReference>
<dbReference type="FunCoup" id="I2H589">
    <property type="interactions" value="55"/>
</dbReference>
<reference evidence="2 3" key="1">
    <citation type="journal article" date="2011" name="Proc. Natl. Acad. Sci. U.S.A.">
        <title>Evolutionary erosion of yeast sex chromosomes by mating-type switching accidents.</title>
        <authorList>
            <person name="Gordon J.L."/>
            <person name="Armisen D."/>
            <person name="Proux-Wera E."/>
            <person name="Oheigeartaigh S.S."/>
            <person name="Byrne K.P."/>
            <person name="Wolfe K.H."/>
        </authorList>
    </citation>
    <scope>NUCLEOTIDE SEQUENCE [LARGE SCALE GENOMIC DNA]</scope>
    <source>
        <strain evidence="3">ATCC 34711 / CBS 6284 / DSM 70876 / NBRC 10599 / NRRL Y-10934 / UCD 77-7</strain>
    </source>
</reference>
<dbReference type="GO" id="GO:0043161">
    <property type="term" value="P:proteasome-mediated ubiquitin-dependent protein catabolic process"/>
    <property type="evidence" value="ECO:0007669"/>
    <property type="project" value="EnsemblFungi"/>
</dbReference>
<dbReference type="GO" id="GO:0051865">
    <property type="term" value="P:protein autoubiquitination"/>
    <property type="evidence" value="ECO:0007669"/>
    <property type="project" value="TreeGrafter"/>
</dbReference>
<keyword evidence="3" id="KW-1185">Reference proteome</keyword>
<dbReference type="GO" id="GO:0031624">
    <property type="term" value="F:ubiquitin conjugating enzyme binding"/>
    <property type="evidence" value="ECO:0007669"/>
    <property type="project" value="EnsemblFungi"/>
</dbReference>
<keyword evidence="1" id="KW-0812">Transmembrane</keyword>
<dbReference type="PANTHER" id="PTHR31531:SF2">
    <property type="entry name" value="E3 UBIQUITIN-PROTEIN LIGASE E3D"/>
    <property type="match status" value="1"/>
</dbReference>
<dbReference type="GO" id="GO:0030332">
    <property type="term" value="F:cyclin binding"/>
    <property type="evidence" value="ECO:0007669"/>
    <property type="project" value="TreeGrafter"/>
</dbReference>
<dbReference type="Proteomes" id="UP000002866">
    <property type="component" value="Chromosome 5"/>
</dbReference>
<feature type="transmembrane region" description="Helical" evidence="1">
    <location>
        <begin position="282"/>
        <end position="301"/>
    </location>
</feature>
<dbReference type="GO" id="GO:0000151">
    <property type="term" value="C:ubiquitin ligase complex"/>
    <property type="evidence" value="ECO:0007669"/>
    <property type="project" value="TreeGrafter"/>
</dbReference>
<dbReference type="RefSeq" id="XP_004181060.1">
    <property type="nucleotide sequence ID" value="XM_004181012.1"/>
</dbReference>
<dbReference type="InterPro" id="IPR019193">
    <property type="entry name" value="UBQ-conj_enz_E2-bd_prot"/>
</dbReference>
<keyword evidence="1" id="KW-0472">Membrane</keyword>
<dbReference type="GO" id="GO:0000209">
    <property type="term" value="P:protein polyubiquitination"/>
    <property type="evidence" value="ECO:0007669"/>
    <property type="project" value="TreeGrafter"/>
</dbReference>
<name>I2H589_HENB6</name>
<evidence type="ECO:0000256" key="1">
    <source>
        <dbReference type="SAM" id="Phobius"/>
    </source>
</evidence>
<dbReference type="EMBL" id="HE806320">
    <property type="protein sequence ID" value="CCH61541.1"/>
    <property type="molecule type" value="Genomic_DNA"/>
</dbReference>
<dbReference type="OMA" id="QAMKVFY"/>
<dbReference type="KEGG" id="tbl:TBLA_0E04920"/>
<dbReference type="AlphaFoldDB" id="I2H589"/>
<accession>I2H589</accession>
<protein>
    <recommendedName>
        <fullName evidence="4">Ubiquitin-conjugating enzyme E2C-binding protein</fullName>
    </recommendedName>
</protein>
<evidence type="ECO:0000313" key="3">
    <source>
        <dbReference type="Proteomes" id="UP000002866"/>
    </source>
</evidence>
<dbReference type="InParanoid" id="I2H589"/>
<evidence type="ECO:0008006" key="4">
    <source>
        <dbReference type="Google" id="ProtNLM"/>
    </source>
</evidence>
<dbReference type="PANTHER" id="PTHR31531">
    <property type="entry name" value="E3 UBIQUITIN-PROTEIN LIGASE E3D FAMILY MEMBER"/>
    <property type="match status" value="1"/>
</dbReference>
<gene>
    <name evidence="2" type="primary">TBLA0E04920</name>
    <name evidence="2" type="ORF">TBLA_0E04920</name>
</gene>
<dbReference type="STRING" id="1071380.I2H589"/>
<keyword evidence="1" id="KW-1133">Transmembrane helix</keyword>
<dbReference type="HOGENOM" id="CLU_029122_0_0_1"/>
<dbReference type="GO" id="GO:0031397">
    <property type="term" value="P:negative regulation of protein ubiquitination"/>
    <property type="evidence" value="ECO:0007669"/>
    <property type="project" value="EnsemblFungi"/>
</dbReference>
<dbReference type="GO" id="GO:0061630">
    <property type="term" value="F:ubiquitin protein ligase activity"/>
    <property type="evidence" value="ECO:0007669"/>
    <property type="project" value="TreeGrafter"/>
</dbReference>
<dbReference type="GO" id="GO:0005634">
    <property type="term" value="C:nucleus"/>
    <property type="evidence" value="ECO:0007669"/>
    <property type="project" value="EnsemblFungi"/>
</dbReference>
<dbReference type="eggNOG" id="KOG4784">
    <property type="taxonomic scope" value="Eukaryota"/>
</dbReference>
<organism evidence="2 3">
    <name type="scientific">Henningerozyma blattae (strain ATCC 34711 / CBS 6284 / DSM 70876 / NBRC 10599 / NRRL Y-10934 / UCD 77-7)</name>
    <name type="common">Yeast</name>
    <name type="synonym">Tetrapisispora blattae</name>
    <dbReference type="NCBI Taxonomy" id="1071380"/>
    <lineage>
        <taxon>Eukaryota</taxon>
        <taxon>Fungi</taxon>
        <taxon>Dikarya</taxon>
        <taxon>Ascomycota</taxon>
        <taxon>Saccharomycotina</taxon>
        <taxon>Saccharomycetes</taxon>
        <taxon>Saccharomycetales</taxon>
        <taxon>Saccharomycetaceae</taxon>
        <taxon>Henningerozyma</taxon>
    </lineage>
</organism>
<dbReference type="OrthoDB" id="386949at2759"/>
<dbReference type="GO" id="GO:0005829">
    <property type="term" value="C:cytosol"/>
    <property type="evidence" value="ECO:0007669"/>
    <property type="project" value="EnsemblFungi"/>
</dbReference>
<dbReference type="GeneID" id="14496614"/>